<comment type="similarity">
    <text evidence="1">Belongs to the elongation factor P family.</text>
</comment>
<gene>
    <name evidence="3" type="primary">BBOV_IV002900</name>
</gene>
<dbReference type="InterPro" id="IPR012340">
    <property type="entry name" value="NA-bd_OB-fold"/>
</dbReference>
<dbReference type="PANTHER" id="PTHR30053">
    <property type="entry name" value="ELONGATION FACTOR P"/>
    <property type="match status" value="1"/>
</dbReference>
<evidence type="ECO:0000259" key="2">
    <source>
        <dbReference type="SMART" id="SM01185"/>
    </source>
</evidence>
<dbReference type="InterPro" id="IPR013185">
    <property type="entry name" value="Transl_elong_KOW-like"/>
</dbReference>
<accession>S6B354</accession>
<dbReference type="EMBL" id="AK442024">
    <property type="protein sequence ID" value="BAN65818.1"/>
    <property type="molecule type" value="mRNA"/>
</dbReference>
<reference evidence="3" key="1">
    <citation type="journal article" date="2014" name="BMC Genomics">
        <title>The Babesia bovis gene and promoter model: an update from full-length EST analysis.</title>
        <authorList>
            <person name="Yamagishi J."/>
            <person name="Wakaguri H."/>
            <person name="Yokoyama N."/>
            <person name="Yamashita R."/>
            <person name="Suzuki Y."/>
            <person name="Xuan X."/>
            <person name="Igarashi I."/>
        </authorList>
    </citation>
    <scope>NUCLEOTIDE SEQUENCE</scope>
    <source>
        <strain evidence="3">Texas</strain>
    </source>
</reference>
<dbReference type="AlphaFoldDB" id="S6B354"/>
<evidence type="ECO:0000256" key="1">
    <source>
        <dbReference type="ARBA" id="ARBA00009479"/>
    </source>
</evidence>
<dbReference type="Pfam" id="PF08207">
    <property type="entry name" value="EFP_N"/>
    <property type="match status" value="1"/>
</dbReference>
<dbReference type="InterPro" id="IPR014722">
    <property type="entry name" value="Rib_uL2_dom2"/>
</dbReference>
<dbReference type="PANTHER" id="PTHR30053:SF14">
    <property type="entry name" value="TRANSLATION ELONGATION FACTOR KOW-LIKE DOMAIN-CONTAINING PROTEIN"/>
    <property type="match status" value="1"/>
</dbReference>
<organism evidence="3">
    <name type="scientific">Babesia bovis</name>
    <dbReference type="NCBI Taxonomy" id="5865"/>
    <lineage>
        <taxon>Eukaryota</taxon>
        <taxon>Sar</taxon>
        <taxon>Alveolata</taxon>
        <taxon>Apicomplexa</taxon>
        <taxon>Aconoidasida</taxon>
        <taxon>Piroplasmida</taxon>
        <taxon>Babesiidae</taxon>
        <taxon>Babesia</taxon>
    </lineage>
</organism>
<keyword evidence="3" id="KW-0251">Elongation factor</keyword>
<dbReference type="VEuPathDB" id="PiroplasmaDB:BBOV_IV002900"/>
<dbReference type="GO" id="GO:0003746">
    <property type="term" value="F:translation elongation factor activity"/>
    <property type="evidence" value="ECO:0007669"/>
    <property type="project" value="UniProtKB-KW"/>
</dbReference>
<dbReference type="SMART" id="SM01185">
    <property type="entry name" value="EFP"/>
    <property type="match status" value="1"/>
</dbReference>
<evidence type="ECO:0000313" key="3">
    <source>
        <dbReference type="EMBL" id="BAN65818.1"/>
    </source>
</evidence>
<sequence>MPRMAALNIIGNHGKQRFPLCLSTRNGLGHRCNNRQMSIWCKNGYESQTNYFTPSCNESLGLGIQYGKVNEGIKRCFTTFAGSSLRSGMIFLHDDKYCEVTSNRQVKQGRGSASLQVEYVELPSRKPMTINLPIGAKVDKIDLEKQGALVQYFDEDARELVVSDENFEEKRISASTIGEGAKLLEAGDEIQLFYHDDTIVKVSLPNTITSRLKKK</sequence>
<dbReference type="GO" id="GO:0005737">
    <property type="term" value="C:cytoplasm"/>
    <property type="evidence" value="ECO:0007669"/>
    <property type="project" value="TreeGrafter"/>
</dbReference>
<dbReference type="InterPro" id="IPR001059">
    <property type="entry name" value="Transl_elong_P/YeiP_cen"/>
</dbReference>
<dbReference type="InterPro" id="IPR008991">
    <property type="entry name" value="Translation_prot_SH3-like_sf"/>
</dbReference>
<keyword evidence="3" id="KW-0648">Protein biosynthesis</keyword>
<name>S6B354_BABBO</name>
<proteinExistence type="evidence at transcript level"/>
<feature type="domain" description="Translation elongation factor P/YeiP central" evidence="2">
    <location>
        <begin position="145"/>
        <end position="200"/>
    </location>
</feature>
<dbReference type="Gene3D" id="2.30.30.30">
    <property type="match status" value="1"/>
</dbReference>
<dbReference type="InterPro" id="IPR020599">
    <property type="entry name" value="Transl_elong_fac_P/YeiP"/>
</dbReference>
<dbReference type="SUPFAM" id="SSF50104">
    <property type="entry name" value="Translation proteins SH3-like domain"/>
    <property type="match status" value="1"/>
</dbReference>
<dbReference type="Gene3D" id="2.40.50.140">
    <property type="entry name" value="Nucleic acid-binding proteins"/>
    <property type="match status" value="1"/>
</dbReference>
<protein>
    <submittedName>
        <fullName evidence="3">Elongation factor P, putative</fullName>
    </submittedName>
</protein>